<feature type="region of interest" description="Disordered" evidence="1">
    <location>
        <begin position="110"/>
        <end position="300"/>
    </location>
</feature>
<feature type="region of interest" description="Disordered" evidence="1">
    <location>
        <begin position="1"/>
        <end position="29"/>
    </location>
</feature>
<evidence type="ECO:0000313" key="3">
    <source>
        <dbReference type="Proteomes" id="UP000660729"/>
    </source>
</evidence>
<name>A0A8H6RLP4_9PEZI</name>
<gene>
    <name evidence="2" type="ORF">HII31_03948</name>
</gene>
<feature type="compositionally biased region" description="Basic and acidic residues" evidence="1">
    <location>
        <begin position="148"/>
        <end position="162"/>
    </location>
</feature>
<protein>
    <submittedName>
        <fullName evidence="2">Uncharacterized protein</fullName>
    </submittedName>
</protein>
<organism evidence="2 3">
    <name type="scientific">Pseudocercospora fuligena</name>
    <dbReference type="NCBI Taxonomy" id="685502"/>
    <lineage>
        <taxon>Eukaryota</taxon>
        <taxon>Fungi</taxon>
        <taxon>Dikarya</taxon>
        <taxon>Ascomycota</taxon>
        <taxon>Pezizomycotina</taxon>
        <taxon>Dothideomycetes</taxon>
        <taxon>Dothideomycetidae</taxon>
        <taxon>Mycosphaerellales</taxon>
        <taxon>Mycosphaerellaceae</taxon>
        <taxon>Pseudocercospora</taxon>
    </lineage>
</organism>
<feature type="compositionally biased region" description="Basic residues" evidence="1">
    <location>
        <begin position="271"/>
        <end position="285"/>
    </location>
</feature>
<feature type="compositionally biased region" description="Polar residues" evidence="1">
    <location>
        <begin position="234"/>
        <end position="243"/>
    </location>
</feature>
<dbReference type="Proteomes" id="UP000660729">
    <property type="component" value="Unassembled WGS sequence"/>
</dbReference>
<accession>A0A8H6RLP4</accession>
<comment type="caution">
    <text evidence="2">The sequence shown here is derived from an EMBL/GenBank/DDBJ whole genome shotgun (WGS) entry which is preliminary data.</text>
</comment>
<evidence type="ECO:0000256" key="1">
    <source>
        <dbReference type="SAM" id="MobiDB-lite"/>
    </source>
</evidence>
<dbReference type="AlphaFoldDB" id="A0A8H6RLP4"/>
<evidence type="ECO:0000313" key="2">
    <source>
        <dbReference type="EMBL" id="KAF7194686.1"/>
    </source>
</evidence>
<sequence length="496" mass="56281">MNFDDDEEMLPLGREPETRSRWRLPGPKASEDELEIQPAYFSREYSTWWENANGLPAGSIDVACRYHIGESTYERVLEKLKHHGIEQDEDGRLVYPPAEFFGTKAFKAKMAKQNDPNARRKKRNEGLRTQREFEEYEAQRKPPTPLEELFRREREEEIKDQIAENAASNGPAPMFRARINTSNIPQQSGQPGRNQRRSPERRPPTYGSGLFQQPVHSGRHQRRSPERPPPIYSAPQQTGQPGRNQRRSPERPPPTYSPPRGAPPSYAALHGIRRRNALAVRRPRRISGPPRLPSPEFERVEHPDYDTDEFLGEPAQQTHPAVGGLLGPGGLLGDERAAERSRQNAVNLFGNNPNGLRRSNAVHRPNQHGGLFGSAVDRARDTAVSRPVRRAPSWERDNPNGRRSSIQRTPPRVEVVRDNIPNLFGYDGPPRTPQSAFSFRQTPPPTPRAGRVRRVPSNEMATRRSRSFSPSPPSTPTREPRRSSRIAAGRVQRRSP</sequence>
<proteinExistence type="predicted"/>
<dbReference type="EMBL" id="JABCIY010000056">
    <property type="protein sequence ID" value="KAF7194686.1"/>
    <property type="molecule type" value="Genomic_DNA"/>
</dbReference>
<dbReference type="OrthoDB" id="3650301at2759"/>
<keyword evidence="3" id="KW-1185">Reference proteome</keyword>
<feature type="compositionally biased region" description="Polar residues" evidence="1">
    <location>
        <begin position="179"/>
        <end position="193"/>
    </location>
</feature>
<feature type="region of interest" description="Disordered" evidence="1">
    <location>
        <begin position="381"/>
        <end position="496"/>
    </location>
</feature>
<reference evidence="2" key="1">
    <citation type="submission" date="2020-04" db="EMBL/GenBank/DDBJ databases">
        <title>Draft genome resource of the tomato pathogen Pseudocercospora fuligena.</title>
        <authorList>
            <person name="Zaccaron A."/>
        </authorList>
    </citation>
    <scope>NUCLEOTIDE SEQUENCE</scope>
    <source>
        <strain evidence="2">PF001</strain>
    </source>
</reference>
<feature type="compositionally biased region" description="Pro residues" evidence="1">
    <location>
        <begin position="251"/>
        <end position="262"/>
    </location>
</feature>
<feature type="compositionally biased region" description="Basic and acidic residues" evidence="1">
    <location>
        <begin position="124"/>
        <end position="140"/>
    </location>
</feature>